<reference evidence="11 12" key="1">
    <citation type="submission" date="2018-11" db="EMBL/GenBank/DDBJ databases">
        <title>Sequencing the genomes of 1000 actinobacteria strains.</title>
        <authorList>
            <person name="Klenk H.-P."/>
        </authorList>
    </citation>
    <scope>NUCLEOTIDE SEQUENCE [LARGE SCALE GENOMIC DNA]</scope>
    <source>
        <strain evidence="11 12">DSM 10546</strain>
    </source>
</reference>
<dbReference type="Proteomes" id="UP000275749">
    <property type="component" value="Unassembled WGS sequence"/>
</dbReference>
<dbReference type="GO" id="GO:0005524">
    <property type="term" value="F:ATP binding"/>
    <property type="evidence" value="ECO:0007669"/>
    <property type="project" value="UniProtKB-KW"/>
</dbReference>
<feature type="compositionally biased region" description="Basic and acidic residues" evidence="7">
    <location>
        <begin position="51"/>
        <end position="100"/>
    </location>
</feature>
<feature type="region of interest" description="Disordered" evidence="7">
    <location>
        <begin position="1"/>
        <end position="303"/>
    </location>
</feature>
<keyword evidence="4" id="KW-0067">ATP-binding</keyword>
<evidence type="ECO:0000256" key="5">
    <source>
        <dbReference type="ARBA" id="ARBA00038437"/>
    </source>
</evidence>
<dbReference type="PANTHER" id="PTHR47959">
    <property type="entry name" value="ATP-DEPENDENT RNA HELICASE RHLE-RELATED"/>
    <property type="match status" value="1"/>
</dbReference>
<evidence type="ECO:0000256" key="7">
    <source>
        <dbReference type="SAM" id="MobiDB-lite"/>
    </source>
</evidence>
<sequence length="794" mass="87847">MPRPTPHGRKAAKAPGFKPAKKGPKGFKADGAAKNRWSDDKRAAYGKGPRKQWEPREDRSSRDDRAPRRDDRTDRAPREGGYERRDDYRSDAPRRSDAKGRNFTAYEPREGGFGGRAPRNVERGTESRGYDNRGERPSGDRERRPFNRDDRSRDDRGGFKREDRGGFKRDDRGAGRDDRGFNREDRGERRTFNRDERPERGPRKEYRPARAYDAAPRPKWEPRAERKPWDRPERPNREDRPRFQRDDRRDGVPADERTWRDDKPRFERDDKPRFQRDDKPRFEREERHSFDRREDRPASENLDQMSWEATDLGEVDDSAVVATEGFAALGVPTKLVAALDKQGITSPFPIQTATIPDAIAGRDVLGRGQTGSGKTLGFGLPMLTRIAAAESTGGAPRGLVLVPTRELALQCADVLAPLAKTLRLDLTLIAGGMGYGPQLRAFERGVDIVVATPGRLIDLLEQGAVDLSQVLVTVLDEADHMADLGFMPAVTTLMDTVPSDGQRLLFSATLDGAVDKIVKKYLHDPITHEVDSDRASVTTMEHVLLHVPPHEKNLITAEIANREGRSVLFCRTQMGTNRVAEQLRAAGVMAGALHGGLTQGARTRILAAFKDGSVPVLVATDVAARGIHVDDVTLVLEIDPPMNHKDYLHRAGRTARAGTKGVVASICLPHQRRSMLRLLGAAGVKAEQLNAHPGEEELADKTGARPVDGVPIEDAEYERIIAPKRGGGARGPRQGGSRGGFGGRSQGGGYRGQGGGGRRFGGDRDRDRDRGGRGGFDRAGGGRSNNSEGWRRDR</sequence>
<dbReference type="Pfam" id="PF00271">
    <property type="entry name" value="Helicase_C"/>
    <property type="match status" value="1"/>
</dbReference>
<comment type="similarity">
    <text evidence="5">Belongs to the DEAD box helicase family.</text>
</comment>
<accession>A0A3N1ZTV6</accession>
<dbReference type="InterPro" id="IPR027417">
    <property type="entry name" value="P-loop_NTPase"/>
</dbReference>
<proteinExistence type="inferred from homology"/>
<dbReference type="InterPro" id="IPR044742">
    <property type="entry name" value="DEAD/DEAH_RhlB"/>
</dbReference>
<feature type="region of interest" description="Disordered" evidence="7">
    <location>
        <begin position="694"/>
        <end position="794"/>
    </location>
</feature>
<feature type="compositionally biased region" description="Basic and acidic residues" evidence="7">
    <location>
        <begin position="760"/>
        <end position="776"/>
    </location>
</feature>
<dbReference type="GO" id="GO:0003724">
    <property type="term" value="F:RNA helicase activity"/>
    <property type="evidence" value="ECO:0007669"/>
    <property type="project" value="InterPro"/>
</dbReference>
<feature type="domain" description="Helicase C-terminal" evidence="9">
    <location>
        <begin position="554"/>
        <end position="702"/>
    </location>
</feature>
<dbReference type="GO" id="GO:0005829">
    <property type="term" value="C:cytosol"/>
    <property type="evidence" value="ECO:0007669"/>
    <property type="project" value="TreeGrafter"/>
</dbReference>
<dbReference type="CDD" id="cd18787">
    <property type="entry name" value="SF2_C_DEAD"/>
    <property type="match status" value="1"/>
</dbReference>
<evidence type="ECO:0000256" key="6">
    <source>
        <dbReference type="PROSITE-ProRule" id="PRU00552"/>
    </source>
</evidence>
<feature type="compositionally biased region" description="Basic and acidic residues" evidence="7">
    <location>
        <begin position="694"/>
        <end position="703"/>
    </location>
</feature>
<dbReference type="PANTHER" id="PTHR47959:SF13">
    <property type="entry name" value="ATP-DEPENDENT RNA HELICASE RHLE"/>
    <property type="match status" value="1"/>
</dbReference>
<name>A0A3N1ZTV6_9ACTN</name>
<dbReference type="RefSeq" id="WP_123575169.1">
    <property type="nucleotide sequence ID" value="NZ_RKHG01000001.1"/>
</dbReference>
<dbReference type="GO" id="GO:0003676">
    <property type="term" value="F:nucleic acid binding"/>
    <property type="evidence" value="ECO:0007669"/>
    <property type="project" value="InterPro"/>
</dbReference>
<keyword evidence="3 11" id="KW-0347">Helicase</keyword>
<organism evidence="11 12">
    <name type="scientific">Luteococcus japonicus</name>
    <dbReference type="NCBI Taxonomy" id="33984"/>
    <lineage>
        <taxon>Bacteria</taxon>
        <taxon>Bacillati</taxon>
        <taxon>Actinomycetota</taxon>
        <taxon>Actinomycetes</taxon>
        <taxon>Propionibacteriales</taxon>
        <taxon>Propionibacteriaceae</taxon>
        <taxon>Luteococcus</taxon>
    </lineage>
</organism>
<feature type="compositionally biased region" description="Gly residues" evidence="7">
    <location>
        <begin position="725"/>
        <end position="759"/>
    </location>
</feature>
<keyword evidence="1" id="KW-0547">Nucleotide-binding</keyword>
<dbReference type="Pfam" id="PF00270">
    <property type="entry name" value="DEAD"/>
    <property type="match status" value="1"/>
</dbReference>
<feature type="compositionally biased region" description="Basic and acidic residues" evidence="7">
    <location>
        <begin position="27"/>
        <end position="43"/>
    </location>
</feature>
<dbReference type="SMART" id="SM00487">
    <property type="entry name" value="DEXDc"/>
    <property type="match status" value="1"/>
</dbReference>
<evidence type="ECO:0000313" key="11">
    <source>
        <dbReference type="EMBL" id="ROR53847.1"/>
    </source>
</evidence>
<dbReference type="AlphaFoldDB" id="A0A3N1ZTV6"/>
<protein>
    <submittedName>
        <fullName evidence="11">Superfamily II DNA/RNA helicase</fullName>
    </submittedName>
</protein>
<evidence type="ECO:0000313" key="12">
    <source>
        <dbReference type="Proteomes" id="UP000275749"/>
    </source>
</evidence>
<dbReference type="InterPro" id="IPR001650">
    <property type="entry name" value="Helicase_C-like"/>
</dbReference>
<feature type="compositionally biased region" description="Basic residues" evidence="7">
    <location>
        <begin position="1"/>
        <end position="12"/>
    </location>
</feature>
<dbReference type="EMBL" id="RKHG01000001">
    <property type="protein sequence ID" value="ROR53847.1"/>
    <property type="molecule type" value="Genomic_DNA"/>
</dbReference>
<dbReference type="SUPFAM" id="SSF52540">
    <property type="entry name" value="P-loop containing nucleoside triphosphate hydrolases"/>
    <property type="match status" value="1"/>
</dbReference>
<feature type="short sequence motif" description="Q motif" evidence="6">
    <location>
        <begin position="324"/>
        <end position="352"/>
    </location>
</feature>
<dbReference type="InterPro" id="IPR014014">
    <property type="entry name" value="RNA_helicase_DEAD_Q_motif"/>
</dbReference>
<keyword evidence="2" id="KW-0378">Hydrolase</keyword>
<feature type="domain" description="Helicase ATP-binding" evidence="8">
    <location>
        <begin position="355"/>
        <end position="528"/>
    </location>
</feature>
<evidence type="ECO:0000256" key="3">
    <source>
        <dbReference type="ARBA" id="ARBA00022806"/>
    </source>
</evidence>
<dbReference type="GO" id="GO:0016787">
    <property type="term" value="F:hydrolase activity"/>
    <property type="evidence" value="ECO:0007669"/>
    <property type="project" value="UniProtKB-KW"/>
</dbReference>
<feature type="compositionally biased region" description="Basic and acidic residues" evidence="7">
    <location>
        <begin position="119"/>
        <end position="298"/>
    </location>
</feature>
<dbReference type="CDD" id="cd00268">
    <property type="entry name" value="DEADc"/>
    <property type="match status" value="1"/>
</dbReference>
<dbReference type="InterPro" id="IPR014001">
    <property type="entry name" value="Helicase_ATP-bd"/>
</dbReference>
<evidence type="ECO:0000259" key="8">
    <source>
        <dbReference type="PROSITE" id="PS51192"/>
    </source>
</evidence>
<dbReference type="Gene3D" id="3.40.50.300">
    <property type="entry name" value="P-loop containing nucleotide triphosphate hydrolases"/>
    <property type="match status" value="2"/>
</dbReference>
<dbReference type="PROSITE" id="PS51194">
    <property type="entry name" value="HELICASE_CTER"/>
    <property type="match status" value="1"/>
</dbReference>
<evidence type="ECO:0000259" key="10">
    <source>
        <dbReference type="PROSITE" id="PS51195"/>
    </source>
</evidence>
<evidence type="ECO:0000256" key="4">
    <source>
        <dbReference type="ARBA" id="ARBA00022840"/>
    </source>
</evidence>
<dbReference type="SMART" id="SM00490">
    <property type="entry name" value="HELICc"/>
    <property type="match status" value="1"/>
</dbReference>
<dbReference type="InterPro" id="IPR011545">
    <property type="entry name" value="DEAD/DEAH_box_helicase_dom"/>
</dbReference>
<comment type="caution">
    <text evidence="11">The sequence shown here is derived from an EMBL/GenBank/DDBJ whole genome shotgun (WGS) entry which is preliminary data.</text>
</comment>
<gene>
    <name evidence="11" type="ORF">EDD41_1020</name>
</gene>
<dbReference type="InterPro" id="IPR050079">
    <property type="entry name" value="DEAD_box_RNA_helicase"/>
</dbReference>
<dbReference type="PROSITE" id="PS51195">
    <property type="entry name" value="Q_MOTIF"/>
    <property type="match status" value="1"/>
</dbReference>
<feature type="domain" description="DEAD-box RNA helicase Q" evidence="10">
    <location>
        <begin position="324"/>
        <end position="352"/>
    </location>
</feature>
<evidence type="ECO:0000256" key="2">
    <source>
        <dbReference type="ARBA" id="ARBA00022801"/>
    </source>
</evidence>
<evidence type="ECO:0000259" key="9">
    <source>
        <dbReference type="PROSITE" id="PS51194"/>
    </source>
</evidence>
<evidence type="ECO:0000256" key="1">
    <source>
        <dbReference type="ARBA" id="ARBA00022741"/>
    </source>
</evidence>
<dbReference type="PROSITE" id="PS51192">
    <property type="entry name" value="HELICASE_ATP_BIND_1"/>
    <property type="match status" value="1"/>
</dbReference>